<sequence length="81" mass="9453">MPTNYNRNLQGGKLVPVIWGKSTYRYLSVIPADTWRVRRQLDQQRYSLNSIRAYNTPLSAPDFPLALGQTVTFTYEVETKW</sequence>
<proteinExistence type="predicted"/>
<accession>A0A166DRJ5</accession>
<protein>
    <submittedName>
        <fullName evidence="1">Uncharacterized protein</fullName>
    </submittedName>
</protein>
<organism evidence="1">
    <name type="scientific">Athelia psychrophila</name>
    <dbReference type="NCBI Taxonomy" id="1759441"/>
    <lineage>
        <taxon>Eukaryota</taxon>
        <taxon>Fungi</taxon>
        <taxon>Dikarya</taxon>
        <taxon>Basidiomycota</taxon>
        <taxon>Agaricomycotina</taxon>
        <taxon>Agaricomycetes</taxon>
        <taxon>Agaricomycetidae</taxon>
        <taxon>Atheliales</taxon>
        <taxon>Atheliaceae</taxon>
        <taxon>Athelia</taxon>
    </lineage>
</organism>
<name>A0A166DRJ5_9AGAM</name>
<dbReference type="AlphaFoldDB" id="A0A166DRJ5"/>
<dbReference type="EMBL" id="KV417610">
    <property type="protein sequence ID" value="KZP14999.1"/>
    <property type="molecule type" value="Genomic_DNA"/>
</dbReference>
<gene>
    <name evidence="1" type="ORF">FIBSPDRAFT_867813</name>
</gene>
<evidence type="ECO:0000313" key="1">
    <source>
        <dbReference type="EMBL" id="KZP14999.1"/>
    </source>
</evidence>
<reference evidence="1" key="1">
    <citation type="journal article" date="2016" name="Mol. Biol. Evol.">
        <title>Comparative Genomics of Early-Diverging Mushroom-Forming Fungi Provides Insights into the Origins of Lignocellulose Decay Capabilities.</title>
        <authorList>
            <person name="Nagy L.G."/>
            <person name="Riley R."/>
            <person name="Tritt A."/>
            <person name="Adam C."/>
            <person name="Daum C."/>
            <person name="Floudas D."/>
            <person name="Sun H."/>
            <person name="Yadav J.S."/>
            <person name="Pangilinan J."/>
            <person name="Larsson K.H."/>
            <person name="Matsuura K."/>
            <person name="Barry K."/>
            <person name="Labutti K."/>
            <person name="Kuo R."/>
            <person name="Ohm R.A."/>
            <person name="Bhattacharya S.S."/>
            <person name="Shirouzu T."/>
            <person name="Yoshinaga Y."/>
            <person name="Martin F.M."/>
            <person name="Grigoriev I.V."/>
            <person name="Hibbett D.S."/>
        </authorList>
    </citation>
    <scope>NUCLEOTIDE SEQUENCE [LARGE SCALE GENOMIC DNA]</scope>
    <source>
        <strain evidence="1">CBS 109695</strain>
    </source>
</reference>